<accession>A0A7S0P1K7</accession>
<organism evidence="1">
    <name type="scientific">Calcidiscus leptoporus</name>
    <dbReference type="NCBI Taxonomy" id="127549"/>
    <lineage>
        <taxon>Eukaryota</taxon>
        <taxon>Haptista</taxon>
        <taxon>Haptophyta</taxon>
        <taxon>Prymnesiophyceae</taxon>
        <taxon>Coccolithales</taxon>
        <taxon>Calcidiscaceae</taxon>
        <taxon>Calcidiscus</taxon>
    </lineage>
</organism>
<name>A0A7S0P1K7_9EUKA</name>
<sequence>MTFNEPVLRQVLQLLAPPKPTEAEAAAEGLDSPFVCEKDLTKTDRSATCQHTECNPIRNAVCIQGRCQCAAGWCSDMSDPDPPLGVSIGGMNALPAATCISPNELHQIPLPELNRRIVERSGAVVSMSGLLRVTGRLAMASALVVMVRRMARGAPREQVKVD</sequence>
<protein>
    <submittedName>
        <fullName evidence="1">Uncharacterized protein</fullName>
    </submittedName>
</protein>
<dbReference type="AlphaFoldDB" id="A0A7S0P1K7"/>
<evidence type="ECO:0000313" key="1">
    <source>
        <dbReference type="EMBL" id="CAD8546698.1"/>
    </source>
</evidence>
<dbReference type="EMBL" id="HBER01043694">
    <property type="protein sequence ID" value="CAD8546698.1"/>
    <property type="molecule type" value="Transcribed_RNA"/>
</dbReference>
<reference evidence="1" key="1">
    <citation type="submission" date="2021-01" db="EMBL/GenBank/DDBJ databases">
        <authorList>
            <person name="Corre E."/>
            <person name="Pelletier E."/>
            <person name="Niang G."/>
            <person name="Scheremetjew M."/>
            <person name="Finn R."/>
            <person name="Kale V."/>
            <person name="Holt S."/>
            <person name="Cochrane G."/>
            <person name="Meng A."/>
            <person name="Brown T."/>
            <person name="Cohen L."/>
        </authorList>
    </citation>
    <scope>NUCLEOTIDE SEQUENCE</scope>
    <source>
        <strain evidence="1">RCC1130</strain>
    </source>
</reference>
<proteinExistence type="predicted"/>
<gene>
    <name evidence="1" type="ORF">CLEP1334_LOCUS21988</name>
</gene>